<dbReference type="Proteomes" id="UP000186594">
    <property type="component" value="Unassembled WGS sequence"/>
</dbReference>
<comment type="cofactor">
    <cofactor evidence="1">
        <name>heme b</name>
        <dbReference type="ChEBI" id="CHEBI:60344"/>
    </cofactor>
</comment>
<dbReference type="PANTHER" id="PTHR15422">
    <property type="entry name" value="OS05G0565100 PROTEIN"/>
    <property type="match status" value="1"/>
</dbReference>
<dbReference type="InterPro" id="IPR045150">
    <property type="entry name" value="CYB561D1/2"/>
</dbReference>
<evidence type="ECO:0000256" key="8">
    <source>
        <dbReference type="ARBA" id="ARBA00022989"/>
    </source>
</evidence>
<feature type="transmembrane region" description="Helical" evidence="12">
    <location>
        <begin position="148"/>
        <end position="166"/>
    </location>
</feature>
<evidence type="ECO:0000256" key="11">
    <source>
        <dbReference type="SAM" id="MobiDB-lite"/>
    </source>
</evidence>
<keyword evidence="15" id="KW-1185">Reference proteome</keyword>
<feature type="transmembrane region" description="Helical" evidence="12">
    <location>
        <begin position="208"/>
        <end position="230"/>
    </location>
</feature>
<evidence type="ECO:0000256" key="3">
    <source>
        <dbReference type="ARBA" id="ARBA00022448"/>
    </source>
</evidence>
<feature type="region of interest" description="Disordered" evidence="11">
    <location>
        <begin position="1"/>
        <end position="26"/>
    </location>
</feature>
<keyword evidence="10 12" id="KW-0472">Membrane</keyword>
<evidence type="ECO:0000256" key="12">
    <source>
        <dbReference type="SAM" id="Phobius"/>
    </source>
</evidence>
<sequence length="241" mass="26326">MATDQPIPTDTEQSQSGSDTPLLGRAGDATQSERAAIWTNLLTGTAPVAQVGIFVIFLAIWSVVLTSEYSLFSPHPLLNSAALVLLIQSILLLQPTHTPEQKQEGAILHSILNGVALLEFISALVIIVLNKQSHNSKHFTSLHGKLGLTTYILLFIQALVGFLQYYTPGAFGSIENAKKVYKYHRASGYIILLFGLVNAILGTQTDYFYGLFSVTWIWVLAGILVFAGVASRLKVSKMKMF</sequence>
<dbReference type="SMART" id="SM00665">
    <property type="entry name" value="B561"/>
    <property type="match status" value="1"/>
</dbReference>
<keyword evidence="3" id="KW-0813">Transport</keyword>
<dbReference type="GO" id="GO:0140575">
    <property type="term" value="F:transmembrane monodehydroascorbate reductase activity"/>
    <property type="evidence" value="ECO:0007669"/>
    <property type="project" value="InterPro"/>
</dbReference>
<dbReference type="CDD" id="cd08761">
    <property type="entry name" value="Cyt_b561_CYB561D2_like"/>
    <property type="match status" value="1"/>
</dbReference>
<feature type="domain" description="Cytochrome b561" evidence="13">
    <location>
        <begin position="39"/>
        <end position="241"/>
    </location>
</feature>
<reference evidence="14 15" key="1">
    <citation type="submission" date="2016-04" db="EMBL/GenBank/DDBJ databases">
        <title>Evolutionary innovation and constraint leading to complex multicellularity in the Ascomycota.</title>
        <authorList>
            <person name="Cisse O."/>
            <person name="Nguyen A."/>
            <person name="Hewitt D.A."/>
            <person name="Jedd G."/>
            <person name="Stajich J.E."/>
        </authorList>
    </citation>
    <scope>NUCLEOTIDE SEQUENCE [LARGE SCALE GENOMIC DNA]</scope>
    <source>
        <strain evidence="14 15">DAH-3</strain>
    </source>
</reference>
<dbReference type="Gene3D" id="1.20.120.1770">
    <property type="match status" value="1"/>
</dbReference>
<dbReference type="AlphaFoldDB" id="A0A1U7LJJ8"/>
<keyword evidence="5 12" id="KW-0812">Transmembrane</keyword>
<dbReference type="InterPro" id="IPR006593">
    <property type="entry name" value="Cyt_b561/ferric_Rdtase_TM"/>
</dbReference>
<evidence type="ECO:0000256" key="7">
    <source>
        <dbReference type="ARBA" id="ARBA00022982"/>
    </source>
</evidence>
<evidence type="ECO:0000313" key="15">
    <source>
        <dbReference type="Proteomes" id="UP000186594"/>
    </source>
</evidence>
<keyword evidence="8 12" id="KW-1133">Transmembrane helix</keyword>
<dbReference type="GO" id="GO:0016020">
    <property type="term" value="C:membrane"/>
    <property type="evidence" value="ECO:0007669"/>
    <property type="project" value="UniProtKB-SubCell"/>
</dbReference>
<feature type="transmembrane region" description="Helical" evidence="12">
    <location>
        <begin position="186"/>
        <end position="202"/>
    </location>
</feature>
<keyword evidence="7" id="KW-0249">Electron transport</keyword>
<evidence type="ECO:0000313" key="14">
    <source>
        <dbReference type="EMBL" id="OLL22808.1"/>
    </source>
</evidence>
<protein>
    <submittedName>
        <fullName evidence="14">Cytochrome b561</fullName>
    </submittedName>
</protein>
<dbReference type="PANTHER" id="PTHR15422:SF45">
    <property type="entry name" value="CYTOCHROME B561 DOMAIN-CONTAINING PROTEIN"/>
    <property type="match status" value="1"/>
</dbReference>
<comment type="caution">
    <text evidence="14">The sequence shown here is derived from an EMBL/GenBank/DDBJ whole genome shotgun (WGS) entry which is preliminary data.</text>
</comment>
<accession>A0A1U7LJJ8</accession>
<gene>
    <name evidence="14" type="ORF">NEOLI_003159</name>
</gene>
<comment type="subcellular location">
    <subcellularLocation>
        <location evidence="2">Membrane</location>
        <topology evidence="2">Multi-pass membrane protein</topology>
    </subcellularLocation>
</comment>
<evidence type="ECO:0000256" key="10">
    <source>
        <dbReference type="ARBA" id="ARBA00023136"/>
    </source>
</evidence>
<keyword evidence="4" id="KW-0349">Heme</keyword>
<keyword evidence="6" id="KW-0479">Metal-binding</keyword>
<dbReference type="Pfam" id="PF03188">
    <property type="entry name" value="Cytochrom_B561"/>
    <property type="match status" value="1"/>
</dbReference>
<name>A0A1U7LJJ8_NEOID</name>
<feature type="compositionally biased region" description="Polar residues" evidence="11">
    <location>
        <begin position="1"/>
        <end position="19"/>
    </location>
</feature>
<keyword evidence="9" id="KW-0408">Iron</keyword>
<feature type="transmembrane region" description="Helical" evidence="12">
    <location>
        <begin position="41"/>
        <end position="64"/>
    </location>
</feature>
<proteinExistence type="predicted"/>
<evidence type="ECO:0000256" key="6">
    <source>
        <dbReference type="ARBA" id="ARBA00022723"/>
    </source>
</evidence>
<evidence type="ECO:0000259" key="13">
    <source>
        <dbReference type="PROSITE" id="PS50939"/>
    </source>
</evidence>
<evidence type="ECO:0000256" key="9">
    <source>
        <dbReference type="ARBA" id="ARBA00023004"/>
    </source>
</evidence>
<evidence type="ECO:0000256" key="4">
    <source>
        <dbReference type="ARBA" id="ARBA00022617"/>
    </source>
</evidence>
<evidence type="ECO:0000256" key="5">
    <source>
        <dbReference type="ARBA" id="ARBA00022692"/>
    </source>
</evidence>
<dbReference type="OMA" id="PGHEHFA"/>
<feature type="transmembrane region" description="Helical" evidence="12">
    <location>
        <begin position="76"/>
        <end position="94"/>
    </location>
</feature>
<dbReference type="PROSITE" id="PS50939">
    <property type="entry name" value="CYTOCHROME_B561"/>
    <property type="match status" value="1"/>
</dbReference>
<evidence type="ECO:0000256" key="2">
    <source>
        <dbReference type="ARBA" id="ARBA00004141"/>
    </source>
</evidence>
<dbReference type="OrthoDB" id="432881at2759"/>
<feature type="transmembrane region" description="Helical" evidence="12">
    <location>
        <begin position="106"/>
        <end position="128"/>
    </location>
</feature>
<organism evidence="14 15">
    <name type="scientific">Neolecta irregularis (strain DAH-3)</name>
    <dbReference type="NCBI Taxonomy" id="1198029"/>
    <lineage>
        <taxon>Eukaryota</taxon>
        <taxon>Fungi</taxon>
        <taxon>Dikarya</taxon>
        <taxon>Ascomycota</taxon>
        <taxon>Taphrinomycotina</taxon>
        <taxon>Neolectales</taxon>
        <taxon>Neolectaceae</taxon>
        <taxon>Neolecta</taxon>
    </lineage>
</organism>
<dbReference type="GO" id="GO:0046872">
    <property type="term" value="F:metal ion binding"/>
    <property type="evidence" value="ECO:0007669"/>
    <property type="project" value="UniProtKB-KW"/>
</dbReference>
<evidence type="ECO:0000256" key="1">
    <source>
        <dbReference type="ARBA" id="ARBA00001970"/>
    </source>
</evidence>
<dbReference type="EMBL" id="LXFE01002715">
    <property type="protein sequence ID" value="OLL22808.1"/>
    <property type="molecule type" value="Genomic_DNA"/>
</dbReference>